<reference evidence="4 5" key="1">
    <citation type="submission" date="2017-02" db="EMBL/GenBank/DDBJ databases">
        <authorList>
            <person name="Peterson S.W."/>
        </authorList>
    </citation>
    <scope>NUCLEOTIDE SEQUENCE [LARGE SCALE GENOMIC DNA]</scope>
    <source>
        <strain evidence="4 5">DSM 18108</strain>
    </source>
</reference>
<dbReference type="PANTHER" id="PTHR43976">
    <property type="entry name" value="SHORT CHAIN DEHYDROGENASE"/>
    <property type="match status" value="1"/>
</dbReference>
<dbReference type="PRINTS" id="PR00080">
    <property type="entry name" value="SDRFAMILY"/>
</dbReference>
<sequence length="265" mass="28787">MKTIFITGASTGLGKATAKLFQSKGWQVIATMRKPENETELSQLNNVVLLPLDVTNAAQINDCVKSVTGKYDVDVVLNNAGYGLMGALEALSDEQIEKQLDTNLLGVMRVTRAFIPFFREKKKGLFITITSIGGLVGFPLGSTYHATKWALEGWSESLSYELAQDNIGIKTVAPGGIVTDFGGRSLDIGNHPAYDEMMQKVFALFTPESFSSAEEIAELVYEAATDGQNKITYVGGEYANALYNRRLEIGKEAARIELGKSILGN</sequence>
<comment type="similarity">
    <text evidence="1 3">Belongs to the short-chain dehydrogenases/reductases (SDR) family.</text>
</comment>
<evidence type="ECO:0000256" key="2">
    <source>
        <dbReference type="ARBA" id="ARBA00023002"/>
    </source>
</evidence>
<evidence type="ECO:0000256" key="3">
    <source>
        <dbReference type="RuleBase" id="RU000363"/>
    </source>
</evidence>
<dbReference type="SUPFAM" id="SSF51735">
    <property type="entry name" value="NAD(P)-binding Rossmann-fold domains"/>
    <property type="match status" value="1"/>
</dbReference>
<proteinExistence type="inferred from homology"/>
<accession>A0A1T5P8N4</accession>
<dbReference type="STRING" id="393003.SAMN05660461_4996"/>
<dbReference type="Pfam" id="PF00106">
    <property type="entry name" value="adh_short"/>
    <property type="match status" value="1"/>
</dbReference>
<gene>
    <name evidence="4" type="ORF">SAMN05660461_4996</name>
</gene>
<protein>
    <submittedName>
        <fullName evidence="4">NADP-dependent 3-hydroxy acid dehydrogenase YdfG</fullName>
    </submittedName>
</protein>
<organism evidence="4 5">
    <name type="scientific">Chitinophaga ginsengisegetis</name>
    <dbReference type="NCBI Taxonomy" id="393003"/>
    <lineage>
        <taxon>Bacteria</taxon>
        <taxon>Pseudomonadati</taxon>
        <taxon>Bacteroidota</taxon>
        <taxon>Chitinophagia</taxon>
        <taxon>Chitinophagales</taxon>
        <taxon>Chitinophagaceae</taxon>
        <taxon>Chitinophaga</taxon>
    </lineage>
</organism>
<evidence type="ECO:0000313" key="4">
    <source>
        <dbReference type="EMBL" id="SKD09115.1"/>
    </source>
</evidence>
<dbReference type="Proteomes" id="UP000190166">
    <property type="component" value="Unassembled WGS sequence"/>
</dbReference>
<dbReference type="InterPro" id="IPR036291">
    <property type="entry name" value="NAD(P)-bd_dom_sf"/>
</dbReference>
<name>A0A1T5P8N4_9BACT</name>
<dbReference type="AlphaFoldDB" id="A0A1T5P8N4"/>
<evidence type="ECO:0000313" key="5">
    <source>
        <dbReference type="Proteomes" id="UP000190166"/>
    </source>
</evidence>
<dbReference type="EMBL" id="FUZZ01000004">
    <property type="protein sequence ID" value="SKD09115.1"/>
    <property type="molecule type" value="Genomic_DNA"/>
</dbReference>
<keyword evidence="2" id="KW-0560">Oxidoreductase</keyword>
<evidence type="ECO:0000256" key="1">
    <source>
        <dbReference type="ARBA" id="ARBA00006484"/>
    </source>
</evidence>
<dbReference type="PRINTS" id="PR00081">
    <property type="entry name" value="GDHRDH"/>
</dbReference>
<dbReference type="RefSeq" id="WP_079472257.1">
    <property type="nucleotide sequence ID" value="NZ_FUZZ01000004.1"/>
</dbReference>
<dbReference type="CDD" id="cd05374">
    <property type="entry name" value="17beta-HSD-like_SDR_c"/>
    <property type="match status" value="1"/>
</dbReference>
<dbReference type="InterPro" id="IPR002347">
    <property type="entry name" value="SDR_fam"/>
</dbReference>
<dbReference type="InterPro" id="IPR051911">
    <property type="entry name" value="SDR_oxidoreductase"/>
</dbReference>
<dbReference type="GO" id="GO:0016491">
    <property type="term" value="F:oxidoreductase activity"/>
    <property type="evidence" value="ECO:0007669"/>
    <property type="project" value="UniProtKB-KW"/>
</dbReference>
<keyword evidence="5" id="KW-1185">Reference proteome</keyword>
<dbReference type="PANTHER" id="PTHR43976:SF16">
    <property type="entry name" value="SHORT-CHAIN DEHYDROGENASE_REDUCTASE FAMILY PROTEIN"/>
    <property type="match status" value="1"/>
</dbReference>
<dbReference type="Gene3D" id="3.40.50.720">
    <property type="entry name" value="NAD(P)-binding Rossmann-like Domain"/>
    <property type="match status" value="1"/>
</dbReference>